<comment type="caution">
    <text evidence="1">The sequence shown here is derived from an EMBL/GenBank/DDBJ whole genome shotgun (WGS) entry which is preliminary data.</text>
</comment>
<evidence type="ECO:0000313" key="1">
    <source>
        <dbReference type="EMBL" id="MFB2896531.1"/>
    </source>
</evidence>
<gene>
    <name evidence="1" type="ORF">ACE1CI_26765</name>
</gene>
<sequence>MPWRKNEYNYQKIVGQIGVGLAASLCLLAAQNTNINPVKANSIEIAQAASVCESSGGSQFVSAETKNYLVYICGGDNPNTYIGMAKNGGNSISLPLQTSTRDRFVAVNGDTSYTLTRTELIVTKNGRVLVKERAQWKR</sequence>
<evidence type="ECO:0000313" key="2">
    <source>
        <dbReference type="Proteomes" id="UP001576784"/>
    </source>
</evidence>
<keyword evidence="2" id="KW-1185">Reference proteome</keyword>
<dbReference type="Proteomes" id="UP001576784">
    <property type="component" value="Unassembled WGS sequence"/>
</dbReference>
<protein>
    <submittedName>
        <fullName evidence="1">Uncharacterized protein</fullName>
    </submittedName>
</protein>
<dbReference type="RefSeq" id="WP_413266158.1">
    <property type="nucleotide sequence ID" value="NZ_JBHFNR010000203.1"/>
</dbReference>
<reference evidence="1 2" key="1">
    <citation type="submission" date="2024-09" db="EMBL/GenBank/DDBJ databases">
        <title>Floridaenema gen nov. (Aerosakkonemataceae, Aerosakkonematales ord. nov., Cyanobacteria) from benthic tropical and subtropical fresh waters, with the description of four new species.</title>
        <authorList>
            <person name="Moretto J.A."/>
            <person name="Berthold D.E."/>
            <person name="Lefler F.W."/>
            <person name="Huang I.-S."/>
            <person name="Laughinghouse H. IV."/>
        </authorList>
    </citation>
    <scope>NUCLEOTIDE SEQUENCE [LARGE SCALE GENOMIC DNA]</scope>
    <source>
        <strain evidence="1 2">BLCC-F50</strain>
    </source>
</reference>
<organism evidence="1 2">
    <name type="scientific">Floridaenema flaviceps BLCC-F50</name>
    <dbReference type="NCBI Taxonomy" id="3153642"/>
    <lineage>
        <taxon>Bacteria</taxon>
        <taxon>Bacillati</taxon>
        <taxon>Cyanobacteriota</taxon>
        <taxon>Cyanophyceae</taxon>
        <taxon>Oscillatoriophycideae</taxon>
        <taxon>Aerosakkonematales</taxon>
        <taxon>Aerosakkonemataceae</taxon>
        <taxon>Floridanema</taxon>
        <taxon>Floridanema flaviceps</taxon>
    </lineage>
</organism>
<name>A0ABV4XXR1_9CYAN</name>
<proteinExistence type="predicted"/>
<accession>A0ABV4XXR1</accession>
<dbReference type="EMBL" id="JBHFNR010000203">
    <property type="protein sequence ID" value="MFB2896531.1"/>
    <property type="molecule type" value="Genomic_DNA"/>
</dbReference>